<protein>
    <recommendedName>
        <fullName evidence="3">DUF8035 domain-containing protein</fullName>
    </recommendedName>
</protein>
<keyword evidence="2" id="KW-0812">Transmembrane</keyword>
<feature type="region of interest" description="Disordered" evidence="1">
    <location>
        <begin position="87"/>
        <end position="126"/>
    </location>
</feature>
<reference evidence="4" key="1">
    <citation type="submission" date="2023-06" db="EMBL/GenBank/DDBJ databases">
        <title>Genome-scale phylogeny and comparative genomics of the fungal order Sordariales.</title>
        <authorList>
            <consortium name="Lawrence Berkeley National Laboratory"/>
            <person name="Hensen N."/>
            <person name="Bonometti L."/>
            <person name="Westerberg I."/>
            <person name="Brannstrom I.O."/>
            <person name="Guillou S."/>
            <person name="Cros-Aarteil S."/>
            <person name="Calhoun S."/>
            <person name="Haridas S."/>
            <person name="Kuo A."/>
            <person name="Mondo S."/>
            <person name="Pangilinan J."/>
            <person name="Riley R."/>
            <person name="Labutti K."/>
            <person name="Andreopoulos B."/>
            <person name="Lipzen A."/>
            <person name="Chen C."/>
            <person name="Yanf M."/>
            <person name="Daum C."/>
            <person name="Ng V."/>
            <person name="Clum A."/>
            <person name="Steindorff A."/>
            <person name="Ohm R."/>
            <person name="Martin F."/>
            <person name="Silar P."/>
            <person name="Natvig D."/>
            <person name="Lalanne C."/>
            <person name="Gautier V."/>
            <person name="Ament-Velasquez S.L."/>
            <person name="Kruys A."/>
            <person name="Hutchinson M.I."/>
            <person name="Powell A.J."/>
            <person name="Barry K."/>
            <person name="Miller A.N."/>
            <person name="Grigoriev I.V."/>
            <person name="Debuchy R."/>
            <person name="Gladieux P."/>
            <person name="Thoren M.H."/>
            <person name="Johannesson H."/>
        </authorList>
    </citation>
    <scope>NUCLEOTIDE SEQUENCE</scope>
    <source>
        <strain evidence="4">PSN4</strain>
    </source>
</reference>
<keyword evidence="5" id="KW-1185">Reference proteome</keyword>
<sequence length="126" mass="14362">MWTEITKDLVTVEAIHQMGYIYEETDYYFYIMEYLTYVSTFFEDGFFSYPPYFLCIIFNLFTTYLTNEYPPENRTKFTTLSRCRITSGQKVSGASRAESGLSVGSRDDAGTSTNPAPARPAAVITT</sequence>
<keyword evidence="2" id="KW-1133">Transmembrane helix</keyword>
<evidence type="ECO:0000259" key="3">
    <source>
        <dbReference type="Pfam" id="PF26118"/>
    </source>
</evidence>
<evidence type="ECO:0000256" key="2">
    <source>
        <dbReference type="SAM" id="Phobius"/>
    </source>
</evidence>
<feature type="transmembrane region" description="Helical" evidence="2">
    <location>
        <begin position="49"/>
        <end position="66"/>
    </location>
</feature>
<name>A0AAJ0B3T8_9PEZI</name>
<keyword evidence="2" id="KW-0472">Membrane</keyword>
<dbReference type="Proteomes" id="UP001239445">
    <property type="component" value="Unassembled WGS sequence"/>
</dbReference>
<evidence type="ECO:0000313" key="5">
    <source>
        <dbReference type="Proteomes" id="UP001239445"/>
    </source>
</evidence>
<comment type="caution">
    <text evidence="4">The sequence shown here is derived from an EMBL/GenBank/DDBJ whole genome shotgun (WGS) entry which is preliminary data.</text>
</comment>
<evidence type="ECO:0000313" key="4">
    <source>
        <dbReference type="EMBL" id="KAK1751178.1"/>
    </source>
</evidence>
<dbReference type="EMBL" id="MU839843">
    <property type="protein sequence ID" value="KAK1751178.1"/>
    <property type="molecule type" value="Genomic_DNA"/>
</dbReference>
<gene>
    <name evidence="4" type="ORF">QBC47DRAFT_392378</name>
</gene>
<dbReference type="InterPro" id="IPR058348">
    <property type="entry name" value="DUF8035"/>
</dbReference>
<organism evidence="4 5">
    <name type="scientific">Echria macrotheca</name>
    <dbReference type="NCBI Taxonomy" id="438768"/>
    <lineage>
        <taxon>Eukaryota</taxon>
        <taxon>Fungi</taxon>
        <taxon>Dikarya</taxon>
        <taxon>Ascomycota</taxon>
        <taxon>Pezizomycotina</taxon>
        <taxon>Sordariomycetes</taxon>
        <taxon>Sordariomycetidae</taxon>
        <taxon>Sordariales</taxon>
        <taxon>Schizotheciaceae</taxon>
        <taxon>Echria</taxon>
    </lineage>
</organism>
<dbReference type="AlphaFoldDB" id="A0AAJ0B3T8"/>
<dbReference type="Pfam" id="PF26118">
    <property type="entry name" value="DUF8035"/>
    <property type="match status" value="1"/>
</dbReference>
<accession>A0AAJ0B3T8</accession>
<proteinExistence type="predicted"/>
<evidence type="ECO:0000256" key="1">
    <source>
        <dbReference type="SAM" id="MobiDB-lite"/>
    </source>
</evidence>
<feature type="domain" description="DUF8035" evidence="3">
    <location>
        <begin position="1"/>
        <end position="37"/>
    </location>
</feature>